<feature type="domain" description="FAD-binding" evidence="6">
    <location>
        <begin position="3"/>
        <end position="337"/>
    </location>
</feature>
<proteinExistence type="predicted"/>
<protein>
    <submittedName>
        <fullName evidence="7">FAD-dependent monooxygenase</fullName>
    </submittedName>
</protein>
<gene>
    <name evidence="7" type="ORF">MZV50_00600</name>
</gene>
<dbReference type="Pfam" id="PF01494">
    <property type="entry name" value="FAD_binding_3"/>
    <property type="match status" value="1"/>
</dbReference>
<dbReference type="InterPro" id="IPR050493">
    <property type="entry name" value="FAD-dep_Monooxygenase_BioMet"/>
</dbReference>
<keyword evidence="3" id="KW-0274">FAD</keyword>
<dbReference type="Gene3D" id="3.50.50.60">
    <property type="entry name" value="FAD/NAD(P)-binding domain"/>
    <property type="match status" value="1"/>
</dbReference>
<dbReference type="SUPFAM" id="SSF51905">
    <property type="entry name" value="FAD/NAD(P)-binding domain"/>
    <property type="match status" value="1"/>
</dbReference>
<evidence type="ECO:0000256" key="3">
    <source>
        <dbReference type="ARBA" id="ARBA00022827"/>
    </source>
</evidence>
<reference evidence="7 8" key="1">
    <citation type="submission" date="2022-04" db="EMBL/GenBank/DDBJ databases">
        <title>Genome sequence of soybean root-associated Caulobacter segnis RL271.</title>
        <authorList>
            <person name="Longley R."/>
            <person name="Bonito G."/>
            <person name="Trigodet F."/>
            <person name="Crosson S."/>
            <person name="Fiebig A."/>
        </authorList>
    </citation>
    <scope>NUCLEOTIDE SEQUENCE [LARGE SCALE GENOMIC DNA]</scope>
    <source>
        <strain evidence="7 8">RL271</strain>
    </source>
</reference>
<keyword evidence="2" id="KW-0285">Flavoprotein</keyword>
<dbReference type="InterPro" id="IPR036188">
    <property type="entry name" value="FAD/NAD-bd_sf"/>
</dbReference>
<keyword evidence="8" id="KW-1185">Reference proteome</keyword>
<evidence type="ECO:0000259" key="6">
    <source>
        <dbReference type="Pfam" id="PF01494"/>
    </source>
</evidence>
<dbReference type="Gene3D" id="3.30.9.10">
    <property type="entry name" value="D-Amino Acid Oxidase, subunit A, domain 2"/>
    <property type="match status" value="1"/>
</dbReference>
<evidence type="ECO:0000256" key="2">
    <source>
        <dbReference type="ARBA" id="ARBA00022630"/>
    </source>
</evidence>
<evidence type="ECO:0000256" key="4">
    <source>
        <dbReference type="ARBA" id="ARBA00023002"/>
    </source>
</evidence>
<dbReference type="GO" id="GO:0004497">
    <property type="term" value="F:monooxygenase activity"/>
    <property type="evidence" value="ECO:0007669"/>
    <property type="project" value="UniProtKB-KW"/>
</dbReference>
<dbReference type="Proteomes" id="UP001057520">
    <property type="component" value="Chromosome"/>
</dbReference>
<keyword evidence="5 7" id="KW-0503">Monooxygenase</keyword>
<sequence>MRIGVVGCGVGGMAAALALARRGHAVTLLEAFAQPRPLGSGLLLQPTGLAALRALRLEEAIRAAGARVERLEGKDTRGRQVMDLNYGDWRPGAHGVGIHRAVLFDTLHDQLAPAGVEIVTDARIVRVEDPARPVLHDQHGRIFGPFDLAIVGDGSASTLRTAIRPGARAPVYPWGAVWTNATDPDGRFAGALRQVYHRAEVMTGVLPVGRGPDGETGQVSLFWSLPVGQMDAFLASDFAAWRDTRLAPLWPEAAALLADRAGWQGFSRAVYRDVSVGRWNRQACVLIGDAAHGTSPQLGQGANLALVDAVELAARLDRDLRPTAVTVRAWQADRRRHTGLYQLASKALTPLFQAHGAFWPLMRDWFFTPMSRWPGLKPLGVLLLTGTLRLGRFPPETRP</sequence>
<evidence type="ECO:0000313" key="8">
    <source>
        <dbReference type="Proteomes" id="UP001057520"/>
    </source>
</evidence>
<name>A0ABY4ZW40_9CAUL</name>
<dbReference type="PANTHER" id="PTHR13789">
    <property type="entry name" value="MONOOXYGENASE"/>
    <property type="match status" value="1"/>
</dbReference>
<dbReference type="EMBL" id="CP096040">
    <property type="protein sequence ID" value="USQ96141.1"/>
    <property type="molecule type" value="Genomic_DNA"/>
</dbReference>
<comment type="cofactor">
    <cofactor evidence="1">
        <name>FAD</name>
        <dbReference type="ChEBI" id="CHEBI:57692"/>
    </cofactor>
</comment>
<accession>A0ABY4ZW40</accession>
<dbReference type="InterPro" id="IPR002938">
    <property type="entry name" value="FAD-bd"/>
</dbReference>
<keyword evidence="4" id="KW-0560">Oxidoreductase</keyword>
<evidence type="ECO:0000256" key="5">
    <source>
        <dbReference type="ARBA" id="ARBA00023033"/>
    </source>
</evidence>
<evidence type="ECO:0000313" key="7">
    <source>
        <dbReference type="EMBL" id="USQ96141.1"/>
    </source>
</evidence>
<evidence type="ECO:0000256" key="1">
    <source>
        <dbReference type="ARBA" id="ARBA00001974"/>
    </source>
</evidence>
<dbReference type="PANTHER" id="PTHR13789:SF318">
    <property type="entry name" value="GERANYLGERANYL DIPHOSPHATE REDUCTASE"/>
    <property type="match status" value="1"/>
</dbReference>
<organism evidence="7 8">
    <name type="scientific">Caulobacter segnis</name>
    <dbReference type="NCBI Taxonomy" id="88688"/>
    <lineage>
        <taxon>Bacteria</taxon>
        <taxon>Pseudomonadati</taxon>
        <taxon>Pseudomonadota</taxon>
        <taxon>Alphaproteobacteria</taxon>
        <taxon>Caulobacterales</taxon>
        <taxon>Caulobacteraceae</taxon>
        <taxon>Caulobacter</taxon>
    </lineage>
</organism>
<dbReference type="PRINTS" id="PR00420">
    <property type="entry name" value="RNGMNOXGNASE"/>
</dbReference>